<evidence type="ECO:0000313" key="15">
    <source>
        <dbReference type="Proteomes" id="UP000516361"/>
    </source>
</evidence>
<dbReference type="EMBL" id="AP018712">
    <property type="protein sequence ID" value="BBE32131.1"/>
    <property type="molecule type" value="Genomic_DNA"/>
</dbReference>
<keyword evidence="15" id="KW-1185">Reference proteome</keyword>
<dbReference type="Pfam" id="PF13541">
    <property type="entry name" value="ChlI"/>
    <property type="match status" value="1"/>
</dbReference>
<keyword evidence="8" id="KW-0346">Stress response</keyword>
<evidence type="ECO:0000256" key="5">
    <source>
        <dbReference type="ARBA" id="ARBA00022801"/>
    </source>
</evidence>
<organism evidence="14 15">
    <name type="scientific">Tepiditoga spiralis</name>
    <dbReference type="NCBI Taxonomy" id="2108365"/>
    <lineage>
        <taxon>Bacteria</taxon>
        <taxon>Thermotogati</taxon>
        <taxon>Thermotogota</taxon>
        <taxon>Thermotogae</taxon>
        <taxon>Petrotogales</taxon>
        <taxon>Petrotogaceae</taxon>
        <taxon>Tepiditoga</taxon>
    </lineage>
</organism>
<dbReference type="Proteomes" id="UP000516361">
    <property type="component" value="Chromosome"/>
</dbReference>
<dbReference type="PANTHER" id="PTHR32472">
    <property type="entry name" value="DNA REPAIR PROTEIN RADA"/>
    <property type="match status" value="1"/>
</dbReference>
<reference evidence="14 15" key="1">
    <citation type="submission" date="2018-06" db="EMBL/GenBank/DDBJ databases">
        <title>Genome sequencing of Oceanotoga sp. sy52.</title>
        <authorList>
            <person name="Mori K."/>
        </authorList>
    </citation>
    <scope>NUCLEOTIDE SEQUENCE [LARGE SCALE GENOMIC DNA]</scope>
    <source>
        <strain evidence="15">sy52</strain>
    </source>
</reference>
<dbReference type="GO" id="GO:0003684">
    <property type="term" value="F:damaged DNA binding"/>
    <property type="evidence" value="ECO:0007669"/>
    <property type="project" value="InterPro"/>
</dbReference>
<proteinExistence type="inferred from homology"/>
<dbReference type="SUPFAM" id="SSF54211">
    <property type="entry name" value="Ribosomal protein S5 domain 2-like"/>
    <property type="match status" value="1"/>
</dbReference>
<name>A0A7G1G6P3_9BACT</name>
<dbReference type="RefSeq" id="WP_190614984.1">
    <property type="nucleotide sequence ID" value="NZ_AP018712.1"/>
</dbReference>
<dbReference type="InterPro" id="IPR020568">
    <property type="entry name" value="Ribosomal_Su5_D2-typ_SF"/>
</dbReference>
<evidence type="ECO:0000256" key="3">
    <source>
        <dbReference type="ARBA" id="ARBA00022763"/>
    </source>
</evidence>
<keyword evidence="5" id="KW-0378">Hydrolase</keyword>
<dbReference type="Pfam" id="PF18073">
    <property type="entry name" value="Zn_ribbon_LapB"/>
    <property type="match status" value="1"/>
</dbReference>
<evidence type="ECO:0000259" key="13">
    <source>
        <dbReference type="PROSITE" id="PS50162"/>
    </source>
</evidence>
<evidence type="ECO:0000256" key="4">
    <source>
        <dbReference type="ARBA" id="ARBA00022771"/>
    </source>
</evidence>
<protein>
    <recommendedName>
        <fullName evidence="11 12">DNA repair protein RadA</fullName>
    </recommendedName>
</protein>
<evidence type="ECO:0000313" key="14">
    <source>
        <dbReference type="EMBL" id="BBE32131.1"/>
    </source>
</evidence>
<dbReference type="NCBIfam" id="TIGR00416">
    <property type="entry name" value="sms"/>
    <property type="match status" value="1"/>
</dbReference>
<dbReference type="InterPro" id="IPR020588">
    <property type="entry name" value="RecA_ATP-bd"/>
</dbReference>
<keyword evidence="7 12" id="KW-0067">ATP-binding</keyword>
<dbReference type="InterPro" id="IPR004504">
    <property type="entry name" value="DNA_repair_RadA"/>
</dbReference>
<evidence type="ECO:0000256" key="11">
    <source>
        <dbReference type="NCBIfam" id="TIGR00416"/>
    </source>
</evidence>
<feature type="domain" description="RecA family profile 1" evidence="13">
    <location>
        <begin position="59"/>
        <end position="207"/>
    </location>
</feature>
<dbReference type="Gene3D" id="3.30.230.10">
    <property type="match status" value="1"/>
</dbReference>
<dbReference type="InParanoid" id="A0A7G1G6P3"/>
<dbReference type="PROSITE" id="PS50162">
    <property type="entry name" value="RECA_2"/>
    <property type="match status" value="1"/>
</dbReference>
<evidence type="ECO:0000256" key="1">
    <source>
        <dbReference type="ARBA" id="ARBA00022723"/>
    </source>
</evidence>
<keyword evidence="4 12" id="KW-0863">Zinc-finger</keyword>
<keyword evidence="2 12" id="KW-0547">Nucleotide-binding</keyword>
<dbReference type="PANTHER" id="PTHR32472:SF10">
    <property type="entry name" value="DNA REPAIR PROTEIN RADA-LIKE PROTEIN"/>
    <property type="match status" value="1"/>
</dbReference>
<keyword evidence="3 12" id="KW-0227">DNA damage</keyword>
<dbReference type="GO" id="GO:0008270">
    <property type="term" value="F:zinc ion binding"/>
    <property type="evidence" value="ECO:0007669"/>
    <property type="project" value="UniProtKB-KW"/>
</dbReference>
<dbReference type="GO" id="GO:0016787">
    <property type="term" value="F:hydrolase activity"/>
    <property type="evidence" value="ECO:0007669"/>
    <property type="project" value="UniProtKB-KW"/>
</dbReference>
<keyword evidence="10 12" id="KW-0234">DNA repair</keyword>
<dbReference type="AlphaFoldDB" id="A0A7G1G6P3"/>
<comment type="similarity">
    <text evidence="12">Belongs to the RecA family. RadA subfamily.</text>
</comment>
<evidence type="ECO:0000256" key="9">
    <source>
        <dbReference type="ARBA" id="ARBA00023125"/>
    </source>
</evidence>
<comment type="function">
    <text evidence="12">DNA-dependent ATPase involved in processing of recombination intermediates, plays a role in repairing DNA breaks. Stimulates the branch migration of RecA-mediated strand transfer reactions, allowing the 3' invading strand to extend heteroduplex DNA faster. Binds ssDNA in the presence of ADP but not other nucleotides, has ATPase activity that is stimulated by ssDNA and various branched DNA structures, but inhibited by SSB. Does not have RecA's homology-searching function.</text>
</comment>
<dbReference type="InterPro" id="IPR041166">
    <property type="entry name" value="Rubredoxin_2"/>
</dbReference>
<dbReference type="GO" id="GO:0005524">
    <property type="term" value="F:ATP binding"/>
    <property type="evidence" value="ECO:0007669"/>
    <property type="project" value="UniProtKB-UniRule"/>
</dbReference>
<keyword evidence="6 12" id="KW-0862">Zinc</keyword>
<dbReference type="Gene3D" id="3.40.50.300">
    <property type="entry name" value="P-loop containing nucleotide triphosphate hydrolases"/>
    <property type="match status" value="1"/>
</dbReference>
<evidence type="ECO:0000256" key="7">
    <source>
        <dbReference type="ARBA" id="ARBA00022840"/>
    </source>
</evidence>
<evidence type="ECO:0000256" key="8">
    <source>
        <dbReference type="ARBA" id="ARBA00023016"/>
    </source>
</evidence>
<evidence type="ECO:0000256" key="10">
    <source>
        <dbReference type="ARBA" id="ARBA00023204"/>
    </source>
</evidence>
<gene>
    <name evidence="14" type="primary">radA</name>
    <name evidence="14" type="ORF">OSSY52_22720</name>
</gene>
<dbReference type="GO" id="GO:0005829">
    <property type="term" value="C:cytosol"/>
    <property type="evidence" value="ECO:0007669"/>
    <property type="project" value="TreeGrafter"/>
</dbReference>
<dbReference type="PRINTS" id="PR01874">
    <property type="entry name" value="DNAREPAIRADA"/>
</dbReference>
<dbReference type="SMART" id="SM00382">
    <property type="entry name" value="AAA"/>
    <property type="match status" value="1"/>
</dbReference>
<dbReference type="InterPro" id="IPR014721">
    <property type="entry name" value="Ribsml_uS5_D2-typ_fold_subgr"/>
</dbReference>
<dbReference type="Pfam" id="PF13481">
    <property type="entry name" value="AAA_25"/>
    <property type="match status" value="1"/>
</dbReference>
<sequence>MKKKQKYYVCNECGYESLKWFAKCPECESFGTAVEFSESKEENNSTKAEISFLEDSIEIPQKIQLSNLEMNELLNGGIVQGGVYLLSGEPGIGKSTLLAQITSQINDFLIYVSGEESKEQVIRRFKRLNIKKENLGLIFENDIESIIKTIKTRKEKPKILFIDSIQTMKSKDFDSIPGSIIQVRECTRKLTNFAKKNNISVILVGHVNKEGAIAGPKVLEHIVDSVIQFELEKSSGLRMLRVSKNRFGPTDNVLLFEMTNKGLKTIENISEYFISEYSNEPGNTLTMIKEGNKIIPIEIQVLVSKPVYGSPRRVTSGVPIDRVLMIIAVLSKKMKLPLESKDIFVNTSGGFKLNDSGIDAAIAISMLSSLFDKPTPSPTIAIGEIGLDGKLRTVHMLDKRIEFAKKIGIDSILVPKHKNSYKKILEIKNISEFINLFKGDNND</sequence>
<keyword evidence="1 12" id="KW-0479">Metal-binding</keyword>
<dbReference type="FunCoup" id="A0A7G1G6P3">
    <property type="interactions" value="297"/>
</dbReference>
<dbReference type="GO" id="GO:0140664">
    <property type="term" value="F:ATP-dependent DNA damage sensor activity"/>
    <property type="evidence" value="ECO:0007669"/>
    <property type="project" value="InterPro"/>
</dbReference>
<dbReference type="KEGG" id="ocy:OSSY52_22720"/>
<keyword evidence="9 12" id="KW-0238">DNA-binding</keyword>
<accession>A0A7G1G6P3</accession>
<dbReference type="InterPro" id="IPR027417">
    <property type="entry name" value="P-loop_NTPase"/>
</dbReference>
<evidence type="ECO:0000256" key="12">
    <source>
        <dbReference type="RuleBase" id="RU003555"/>
    </source>
</evidence>
<evidence type="ECO:0000256" key="2">
    <source>
        <dbReference type="ARBA" id="ARBA00022741"/>
    </source>
</evidence>
<evidence type="ECO:0000256" key="6">
    <source>
        <dbReference type="ARBA" id="ARBA00022833"/>
    </source>
</evidence>
<dbReference type="SUPFAM" id="SSF52540">
    <property type="entry name" value="P-loop containing nucleoside triphosphate hydrolases"/>
    <property type="match status" value="1"/>
</dbReference>
<dbReference type="InterPro" id="IPR003593">
    <property type="entry name" value="AAA+_ATPase"/>
</dbReference>
<dbReference type="GO" id="GO:0000725">
    <property type="term" value="P:recombinational repair"/>
    <property type="evidence" value="ECO:0007669"/>
    <property type="project" value="TreeGrafter"/>
</dbReference>